<evidence type="ECO:0000256" key="1">
    <source>
        <dbReference type="SAM" id="MobiDB-lite"/>
    </source>
</evidence>
<dbReference type="EMBL" id="UINC01064872">
    <property type="protein sequence ID" value="SVB93950.1"/>
    <property type="molecule type" value="Genomic_DNA"/>
</dbReference>
<accession>A0A382I2S0</accession>
<dbReference type="AlphaFoldDB" id="A0A382I2S0"/>
<gene>
    <name evidence="2" type="ORF">METZ01_LOCUS246804</name>
</gene>
<protein>
    <submittedName>
        <fullName evidence="2">Uncharacterized protein</fullName>
    </submittedName>
</protein>
<organism evidence="2">
    <name type="scientific">marine metagenome</name>
    <dbReference type="NCBI Taxonomy" id="408172"/>
    <lineage>
        <taxon>unclassified sequences</taxon>
        <taxon>metagenomes</taxon>
        <taxon>ecological metagenomes</taxon>
    </lineage>
</organism>
<proteinExistence type="predicted"/>
<sequence length="62" mass="6835">MKINEEISHVPQRDTMSNSPLGRDKPLRTVKAMQVTSGGSPLRLRGTTPRLAEYTVIGDLTL</sequence>
<feature type="region of interest" description="Disordered" evidence="1">
    <location>
        <begin position="1"/>
        <end position="26"/>
    </location>
</feature>
<name>A0A382I2S0_9ZZZZ</name>
<evidence type="ECO:0000313" key="2">
    <source>
        <dbReference type="EMBL" id="SVB93950.1"/>
    </source>
</evidence>
<reference evidence="2" key="1">
    <citation type="submission" date="2018-05" db="EMBL/GenBank/DDBJ databases">
        <authorList>
            <person name="Lanie J.A."/>
            <person name="Ng W.-L."/>
            <person name="Kazmierczak K.M."/>
            <person name="Andrzejewski T.M."/>
            <person name="Davidsen T.M."/>
            <person name="Wayne K.J."/>
            <person name="Tettelin H."/>
            <person name="Glass J.I."/>
            <person name="Rusch D."/>
            <person name="Podicherti R."/>
            <person name="Tsui H.-C.T."/>
            <person name="Winkler M.E."/>
        </authorList>
    </citation>
    <scope>NUCLEOTIDE SEQUENCE</scope>
</reference>
<feature type="compositionally biased region" description="Basic and acidic residues" evidence="1">
    <location>
        <begin position="1"/>
        <end position="12"/>
    </location>
</feature>